<evidence type="ECO:0000259" key="1">
    <source>
        <dbReference type="SMART" id="SM00014"/>
    </source>
</evidence>
<dbReference type="SMART" id="SM00014">
    <property type="entry name" value="acidPPc"/>
    <property type="match status" value="1"/>
</dbReference>
<dbReference type="Proteomes" id="UP000199041">
    <property type="component" value="Unassembled WGS sequence"/>
</dbReference>
<dbReference type="PANTHER" id="PTHR14969">
    <property type="entry name" value="SPHINGOSINE-1-PHOSPHATE PHOSPHOHYDROLASE"/>
    <property type="match status" value="1"/>
</dbReference>
<sequence>MLLSFCFMSVQGQDLDSLTYTGDSMAMPLPVLRYSQKQLYVPGALLVAGMSTFFNKKEGLKNELAEFRQNHFSSFRTQIDNYLQFSPLMATYALEGLGIPAKTDFANQTALMIKSEGLMLGVTYLLKSSVREQRPDGSNDMSFPSGHTAQAFMAATFLSQEYGYRYKWLPYAAYSLASGTGLLRMANNKHYICDVFVGAAVGILSVKLAYWTHHYKWGKHRAR</sequence>
<dbReference type="SUPFAM" id="SSF48317">
    <property type="entry name" value="Acid phosphatase/Vanadium-dependent haloperoxidase"/>
    <property type="match status" value="1"/>
</dbReference>
<reference evidence="2 3" key="1">
    <citation type="submission" date="2016-10" db="EMBL/GenBank/DDBJ databases">
        <authorList>
            <person name="de Groot N.N."/>
        </authorList>
    </citation>
    <scope>NUCLEOTIDE SEQUENCE [LARGE SCALE GENOMIC DNA]</scope>
    <source>
        <strain evidence="2 3">Vu-144</strain>
    </source>
</reference>
<accession>A0A1H4BHH2</accession>
<evidence type="ECO:0000313" key="2">
    <source>
        <dbReference type="EMBL" id="SEA47547.1"/>
    </source>
</evidence>
<dbReference type="Gene3D" id="1.20.144.10">
    <property type="entry name" value="Phosphatidic acid phosphatase type 2/haloperoxidase"/>
    <property type="match status" value="1"/>
</dbReference>
<dbReference type="PANTHER" id="PTHR14969:SF13">
    <property type="entry name" value="AT30094P"/>
    <property type="match status" value="1"/>
</dbReference>
<evidence type="ECO:0000313" key="3">
    <source>
        <dbReference type="Proteomes" id="UP000199041"/>
    </source>
</evidence>
<dbReference type="AlphaFoldDB" id="A0A1H4BHH2"/>
<dbReference type="CDD" id="cd03394">
    <property type="entry name" value="PAP2_like_5"/>
    <property type="match status" value="1"/>
</dbReference>
<organism evidence="2 3">
    <name type="scientific">Arachidicoccus rhizosphaerae</name>
    <dbReference type="NCBI Taxonomy" id="551991"/>
    <lineage>
        <taxon>Bacteria</taxon>
        <taxon>Pseudomonadati</taxon>
        <taxon>Bacteroidota</taxon>
        <taxon>Chitinophagia</taxon>
        <taxon>Chitinophagales</taxon>
        <taxon>Chitinophagaceae</taxon>
        <taxon>Arachidicoccus</taxon>
    </lineage>
</organism>
<name>A0A1H4BHH2_9BACT</name>
<keyword evidence="3" id="KW-1185">Reference proteome</keyword>
<dbReference type="STRING" id="551991.SAMN05192529_12146"/>
<dbReference type="InterPro" id="IPR000326">
    <property type="entry name" value="PAP2/HPO"/>
</dbReference>
<protein>
    <submittedName>
        <fullName evidence="2">PAP2 superfamily protein</fullName>
    </submittedName>
</protein>
<dbReference type="EMBL" id="FNQY01000021">
    <property type="protein sequence ID" value="SEA47547.1"/>
    <property type="molecule type" value="Genomic_DNA"/>
</dbReference>
<proteinExistence type="predicted"/>
<dbReference type="Pfam" id="PF01569">
    <property type="entry name" value="PAP2"/>
    <property type="match status" value="1"/>
</dbReference>
<gene>
    <name evidence="2" type="ORF">SAMN05192529_12146</name>
</gene>
<dbReference type="InterPro" id="IPR036938">
    <property type="entry name" value="PAP2/HPO_sf"/>
</dbReference>
<feature type="domain" description="Phosphatidic acid phosphatase type 2/haloperoxidase" evidence="1">
    <location>
        <begin position="107"/>
        <end position="210"/>
    </location>
</feature>